<dbReference type="Proteomes" id="UP001055879">
    <property type="component" value="Linkage Group LG04"/>
</dbReference>
<name>A0ACB9CLR1_ARCLA</name>
<proteinExistence type="predicted"/>
<gene>
    <name evidence="1" type="ORF">L6452_14709</name>
</gene>
<dbReference type="EMBL" id="CM042050">
    <property type="protein sequence ID" value="KAI3735219.1"/>
    <property type="molecule type" value="Genomic_DNA"/>
</dbReference>
<evidence type="ECO:0000313" key="2">
    <source>
        <dbReference type="Proteomes" id="UP001055879"/>
    </source>
</evidence>
<reference evidence="1 2" key="2">
    <citation type="journal article" date="2022" name="Mol. Ecol. Resour.">
        <title>The genomes of chicory, endive, great burdock and yacon provide insights into Asteraceae paleo-polyploidization history and plant inulin production.</title>
        <authorList>
            <person name="Fan W."/>
            <person name="Wang S."/>
            <person name="Wang H."/>
            <person name="Wang A."/>
            <person name="Jiang F."/>
            <person name="Liu H."/>
            <person name="Zhao H."/>
            <person name="Xu D."/>
            <person name="Zhang Y."/>
        </authorList>
    </citation>
    <scope>NUCLEOTIDE SEQUENCE [LARGE SCALE GENOMIC DNA]</scope>
    <source>
        <strain evidence="2">cv. Niubang</strain>
    </source>
</reference>
<protein>
    <submittedName>
        <fullName evidence="1">Uncharacterized protein</fullName>
    </submittedName>
</protein>
<reference evidence="2" key="1">
    <citation type="journal article" date="2022" name="Mol. Ecol. Resour.">
        <title>The genomes of chicory, endive, great burdock and yacon provide insights into Asteraceae palaeo-polyploidization history and plant inulin production.</title>
        <authorList>
            <person name="Fan W."/>
            <person name="Wang S."/>
            <person name="Wang H."/>
            <person name="Wang A."/>
            <person name="Jiang F."/>
            <person name="Liu H."/>
            <person name="Zhao H."/>
            <person name="Xu D."/>
            <person name="Zhang Y."/>
        </authorList>
    </citation>
    <scope>NUCLEOTIDE SEQUENCE [LARGE SCALE GENOMIC DNA]</scope>
    <source>
        <strain evidence="2">cv. Niubang</strain>
    </source>
</reference>
<accession>A0ACB9CLR1</accession>
<sequence length="376" mass="41981">MELLKSPFPIFTPNPNNFTMITPSRHCFRTRVSIKPPPPEFDFKSEILIGSRAIIADMHPELLDLADEGNLIVITKNQFGPVPAWRSEFVEPETIWLFGTNHVSEKSAIDVERVVQTVKPDNVVVELCRSRAGIMYTSTDTEVEPRLKSNPFSLSGSGFVGAVGRSINLGGQTALALRLLLATFSSKISSNINRPFGDEFRAARKASEEISAQVVLGDRPIEITLQRAWSSLKWSEKLSLVIAILRGITSSSDQSKMNFKDSTTNDSDFQLYEQLSFSYPSLLQPLIHERDTYIAWSLKRSKAVRNGKRVVGVIGRGHLNGVIYALISDLGDLRFRDLVGERSSTDGSWLNTIVKNLVRDTIIGVVIWALYEQIKN</sequence>
<comment type="caution">
    <text evidence="1">The sequence shown here is derived from an EMBL/GenBank/DDBJ whole genome shotgun (WGS) entry which is preliminary data.</text>
</comment>
<evidence type="ECO:0000313" key="1">
    <source>
        <dbReference type="EMBL" id="KAI3735219.1"/>
    </source>
</evidence>
<organism evidence="1 2">
    <name type="scientific">Arctium lappa</name>
    <name type="common">Greater burdock</name>
    <name type="synonym">Lappa major</name>
    <dbReference type="NCBI Taxonomy" id="4217"/>
    <lineage>
        <taxon>Eukaryota</taxon>
        <taxon>Viridiplantae</taxon>
        <taxon>Streptophyta</taxon>
        <taxon>Embryophyta</taxon>
        <taxon>Tracheophyta</taxon>
        <taxon>Spermatophyta</taxon>
        <taxon>Magnoliopsida</taxon>
        <taxon>eudicotyledons</taxon>
        <taxon>Gunneridae</taxon>
        <taxon>Pentapetalae</taxon>
        <taxon>asterids</taxon>
        <taxon>campanulids</taxon>
        <taxon>Asterales</taxon>
        <taxon>Asteraceae</taxon>
        <taxon>Carduoideae</taxon>
        <taxon>Cardueae</taxon>
        <taxon>Arctiinae</taxon>
        <taxon>Arctium</taxon>
    </lineage>
</organism>
<keyword evidence="2" id="KW-1185">Reference proteome</keyword>